<dbReference type="Proteomes" id="UP000321039">
    <property type="component" value="Unassembled WGS sequence"/>
</dbReference>
<dbReference type="GO" id="GO:0009252">
    <property type="term" value="P:peptidoglycan biosynthetic process"/>
    <property type="evidence" value="ECO:0007669"/>
    <property type="project" value="UniProtKB-UniPathway"/>
</dbReference>
<dbReference type="UniPathway" id="UPA00219"/>
<keyword evidence="8" id="KW-0732">Signal</keyword>
<dbReference type="GO" id="GO:0004180">
    <property type="term" value="F:carboxypeptidase activity"/>
    <property type="evidence" value="ECO:0007669"/>
    <property type="project" value="UniProtKB-ARBA"/>
</dbReference>
<evidence type="ECO:0000256" key="7">
    <source>
        <dbReference type="PROSITE-ProRule" id="PRU01373"/>
    </source>
</evidence>
<dbReference type="Pfam" id="PF03734">
    <property type="entry name" value="YkuD"/>
    <property type="match status" value="1"/>
</dbReference>
<evidence type="ECO:0000256" key="2">
    <source>
        <dbReference type="ARBA" id="ARBA00005992"/>
    </source>
</evidence>
<evidence type="ECO:0000256" key="3">
    <source>
        <dbReference type="ARBA" id="ARBA00022679"/>
    </source>
</evidence>
<dbReference type="InterPro" id="IPR005490">
    <property type="entry name" value="LD_TPept_cat_dom"/>
</dbReference>
<dbReference type="InterPro" id="IPR038063">
    <property type="entry name" value="Transpep_catalytic_dom"/>
</dbReference>
<dbReference type="PANTHER" id="PTHR36699:SF1">
    <property type="entry name" value="L,D-TRANSPEPTIDASE YAFK-RELATED"/>
    <property type="match status" value="1"/>
</dbReference>
<feature type="active site" description="Nucleophile" evidence="7">
    <location>
        <position position="164"/>
    </location>
</feature>
<sequence length="188" mass="20866">MFRLTCCALLLWCCATLVPLARAQDSTGEEVWIAVDTAALRLSVMRGKHTLRRFDNIAIGSNGVTRDKRRGDEKTPLGEFHLTEIRTSERFDWFLGFDYPTLAIAERAWRKGGIGDGAYAAIRTAWRSGEPPPQDTVLGGHLGIHGLGRGNLEVHLTVNWTNGCIALTNEQVLELVELVYPGTRVTVY</sequence>
<keyword evidence="3" id="KW-0808">Transferase</keyword>
<dbReference type="Gene3D" id="2.40.440.10">
    <property type="entry name" value="L,D-transpeptidase catalytic domain-like"/>
    <property type="match status" value="1"/>
</dbReference>
<protein>
    <submittedName>
        <fullName evidence="10">L,D-transpeptidase</fullName>
    </submittedName>
</protein>
<organism evidence="10 11">
    <name type="scientific">Parahaliea maris</name>
    <dbReference type="NCBI Taxonomy" id="2716870"/>
    <lineage>
        <taxon>Bacteria</taxon>
        <taxon>Pseudomonadati</taxon>
        <taxon>Pseudomonadota</taxon>
        <taxon>Gammaproteobacteria</taxon>
        <taxon>Cellvibrionales</taxon>
        <taxon>Halieaceae</taxon>
        <taxon>Parahaliea</taxon>
    </lineage>
</organism>
<evidence type="ECO:0000256" key="8">
    <source>
        <dbReference type="SAM" id="SignalP"/>
    </source>
</evidence>
<evidence type="ECO:0000256" key="4">
    <source>
        <dbReference type="ARBA" id="ARBA00022960"/>
    </source>
</evidence>
<gene>
    <name evidence="10" type="ORF">FV139_05390</name>
</gene>
<evidence type="ECO:0000256" key="1">
    <source>
        <dbReference type="ARBA" id="ARBA00004752"/>
    </source>
</evidence>
<dbReference type="CDD" id="cd16913">
    <property type="entry name" value="YkuD_like"/>
    <property type="match status" value="1"/>
</dbReference>
<dbReference type="PROSITE" id="PS52029">
    <property type="entry name" value="LD_TPASE"/>
    <property type="match status" value="1"/>
</dbReference>
<evidence type="ECO:0000259" key="9">
    <source>
        <dbReference type="PROSITE" id="PS52029"/>
    </source>
</evidence>
<keyword evidence="6 7" id="KW-0961">Cell wall biogenesis/degradation</keyword>
<keyword evidence="11" id="KW-1185">Reference proteome</keyword>
<comment type="pathway">
    <text evidence="1 7">Cell wall biogenesis; peptidoglycan biosynthesis.</text>
</comment>
<evidence type="ECO:0000313" key="10">
    <source>
        <dbReference type="EMBL" id="TXS95332.1"/>
    </source>
</evidence>
<proteinExistence type="inferred from homology"/>
<reference evidence="10 11" key="1">
    <citation type="submission" date="2019-08" db="EMBL/GenBank/DDBJ databases">
        <title>Parahaliea maris sp. nov., isolated from the surface seawater.</title>
        <authorList>
            <person name="Liu Y."/>
        </authorList>
    </citation>
    <scope>NUCLEOTIDE SEQUENCE [LARGE SCALE GENOMIC DNA]</scope>
    <source>
        <strain evidence="10 11">HSLHS9</strain>
    </source>
</reference>
<keyword evidence="5 7" id="KW-0573">Peptidoglycan synthesis</keyword>
<dbReference type="AlphaFoldDB" id="A0A5C9A5Q6"/>
<evidence type="ECO:0000256" key="6">
    <source>
        <dbReference type="ARBA" id="ARBA00023316"/>
    </source>
</evidence>
<feature type="signal peptide" evidence="8">
    <location>
        <begin position="1"/>
        <end position="23"/>
    </location>
</feature>
<dbReference type="PANTHER" id="PTHR36699">
    <property type="entry name" value="LD-TRANSPEPTIDASE"/>
    <property type="match status" value="1"/>
</dbReference>
<dbReference type="GO" id="GO:0071555">
    <property type="term" value="P:cell wall organization"/>
    <property type="evidence" value="ECO:0007669"/>
    <property type="project" value="UniProtKB-UniRule"/>
</dbReference>
<keyword evidence="4 7" id="KW-0133">Cell shape</keyword>
<dbReference type="SUPFAM" id="SSF141523">
    <property type="entry name" value="L,D-transpeptidase catalytic domain-like"/>
    <property type="match status" value="1"/>
</dbReference>
<feature type="domain" description="L,D-TPase catalytic" evidence="9">
    <location>
        <begin position="31"/>
        <end position="188"/>
    </location>
</feature>
<name>A0A5C9A5Q6_9GAMM</name>
<comment type="similarity">
    <text evidence="2">Belongs to the YkuD family.</text>
</comment>
<accession>A0A5C9A5Q6</accession>
<evidence type="ECO:0000313" key="11">
    <source>
        <dbReference type="Proteomes" id="UP000321039"/>
    </source>
</evidence>
<dbReference type="GO" id="GO:0016740">
    <property type="term" value="F:transferase activity"/>
    <property type="evidence" value="ECO:0007669"/>
    <property type="project" value="UniProtKB-KW"/>
</dbReference>
<feature type="chain" id="PRO_5022892206" evidence="8">
    <location>
        <begin position="24"/>
        <end position="188"/>
    </location>
</feature>
<evidence type="ECO:0000256" key="5">
    <source>
        <dbReference type="ARBA" id="ARBA00022984"/>
    </source>
</evidence>
<dbReference type="RefSeq" id="WP_148067243.1">
    <property type="nucleotide sequence ID" value="NZ_VRZA01000002.1"/>
</dbReference>
<dbReference type="EMBL" id="VRZA01000002">
    <property type="protein sequence ID" value="TXS95332.1"/>
    <property type="molecule type" value="Genomic_DNA"/>
</dbReference>
<dbReference type="GO" id="GO:0008360">
    <property type="term" value="P:regulation of cell shape"/>
    <property type="evidence" value="ECO:0007669"/>
    <property type="project" value="UniProtKB-UniRule"/>
</dbReference>
<comment type="caution">
    <text evidence="10">The sequence shown here is derived from an EMBL/GenBank/DDBJ whole genome shotgun (WGS) entry which is preliminary data.</text>
</comment>
<feature type="active site" description="Proton donor/acceptor" evidence="7">
    <location>
        <position position="145"/>
    </location>
</feature>